<name>A0A182FPU5_ANOAL</name>
<dbReference type="CDD" id="cd00109">
    <property type="entry name" value="Kunitz-type"/>
    <property type="match status" value="2"/>
</dbReference>
<dbReference type="PROSITE" id="PS50279">
    <property type="entry name" value="BPTI_KUNITZ_2"/>
    <property type="match status" value="2"/>
</dbReference>
<dbReference type="InterPro" id="IPR007110">
    <property type="entry name" value="Ig-like_dom"/>
</dbReference>
<dbReference type="VEuPathDB" id="VectorBase:AALB008564"/>
<sequence length="380" mass="42746">MWYYDTERNLCSQFTYNGCLGNANRFEKLEDCMALCSVNESEPPCEQPKEDGPCNGTFERWYYDKETGACQLFYYGGCKGNKNNYQSEAACNYHCKKPGVHKRVLDPIPRDAYIAGNSNDSQVVQLEGPASLRCAAGGYPLPVVSWWRGTFMMPLNMMKRDYSLNFASVRLQDLGPYMCQAYPAAGTAISRTVTLLAYGPVNPTSPVDDKYLKYVVSDTPPEVDFPPTTTPFDIRQPVPVTVTMHFLGSNDIDRDSNFTINCTVDGYPKPMVSWLKNGQIIMPTERIHITDENLLLVTGAVPSDSGLYKCLARNEYSEAFQEQRLRVQGINVPQECTDNALLVKCNLIVAGHLCNHKYYKKFCCRSCTLAGQINVDKDWT</sequence>
<dbReference type="SUPFAM" id="SSF57362">
    <property type="entry name" value="BPTI-like"/>
    <property type="match status" value="2"/>
</dbReference>
<dbReference type="STRING" id="7167.A0A182FPU5"/>
<dbReference type="InterPro" id="IPR002223">
    <property type="entry name" value="Kunitz_BPTI"/>
</dbReference>
<keyword evidence="9" id="KW-1185">Reference proteome</keyword>
<dbReference type="Proteomes" id="UP000069272">
    <property type="component" value="Chromosome 2R"/>
</dbReference>
<keyword evidence="3" id="KW-0646">Protease inhibitor</keyword>
<dbReference type="InterPro" id="IPR003598">
    <property type="entry name" value="Ig_sub2"/>
</dbReference>
<dbReference type="InterPro" id="IPR013098">
    <property type="entry name" value="Ig_I-set"/>
</dbReference>
<evidence type="ECO:0000256" key="4">
    <source>
        <dbReference type="ARBA" id="ARBA00022729"/>
    </source>
</evidence>
<evidence type="ECO:0000256" key="7">
    <source>
        <dbReference type="ARBA" id="ARBA00023319"/>
    </source>
</evidence>
<dbReference type="SUPFAM" id="SSF48726">
    <property type="entry name" value="Immunoglobulin"/>
    <property type="match status" value="2"/>
</dbReference>
<evidence type="ECO:0000256" key="5">
    <source>
        <dbReference type="ARBA" id="ARBA00022900"/>
    </source>
</evidence>
<dbReference type="Gene3D" id="2.60.40.10">
    <property type="entry name" value="Immunoglobulins"/>
    <property type="match status" value="2"/>
</dbReference>
<dbReference type="EnsemblMetazoa" id="AALB008564-RA">
    <property type="protein sequence ID" value="AALB008564-PA"/>
    <property type="gene ID" value="AALB008564"/>
</dbReference>
<dbReference type="PROSITE" id="PS50835">
    <property type="entry name" value="IG_LIKE"/>
    <property type="match status" value="2"/>
</dbReference>
<keyword evidence="5" id="KW-0722">Serine protease inhibitor</keyword>
<dbReference type="GO" id="GO:0005615">
    <property type="term" value="C:extracellular space"/>
    <property type="evidence" value="ECO:0007669"/>
    <property type="project" value="TreeGrafter"/>
</dbReference>
<evidence type="ECO:0000256" key="1">
    <source>
        <dbReference type="ARBA" id="ARBA00004613"/>
    </source>
</evidence>
<dbReference type="PRINTS" id="PR00759">
    <property type="entry name" value="BASICPTASE"/>
</dbReference>
<dbReference type="PANTHER" id="PTHR45938:SF11">
    <property type="entry name" value="WAP, KAZAL, IMMUNOGLOBULIN, KUNITZ AND NTR DOMAIN-CONTAINING PROTEIN 2-LIKE"/>
    <property type="match status" value="1"/>
</dbReference>
<reference evidence="8 9" key="1">
    <citation type="journal article" date="2017" name="G3 (Bethesda)">
        <title>The Physical Genome Mapping of Anopheles albimanus Corrected Scaffold Misassemblies and Identified Interarm Rearrangements in Genus Anopheles.</title>
        <authorList>
            <person name="Artemov G.N."/>
            <person name="Peery A.N."/>
            <person name="Jiang X."/>
            <person name="Tu Z."/>
            <person name="Stegniy V.N."/>
            <person name="Sharakhova M.V."/>
            <person name="Sharakhov I.V."/>
        </authorList>
    </citation>
    <scope>NUCLEOTIDE SEQUENCE [LARGE SCALE GENOMIC DNA]</scope>
    <source>
        <strain evidence="8 9">ALBI9_A</strain>
    </source>
</reference>
<evidence type="ECO:0000313" key="8">
    <source>
        <dbReference type="EnsemblMetazoa" id="AALB008564-PA"/>
    </source>
</evidence>
<dbReference type="VEuPathDB" id="VectorBase:AALB20_036674"/>
<evidence type="ECO:0000256" key="2">
    <source>
        <dbReference type="ARBA" id="ARBA00022525"/>
    </source>
</evidence>
<keyword evidence="2" id="KW-0964">Secreted</keyword>
<dbReference type="SMART" id="SM00408">
    <property type="entry name" value="IGc2"/>
    <property type="match status" value="2"/>
</dbReference>
<dbReference type="InterPro" id="IPR020901">
    <property type="entry name" value="Prtase_inh_Kunz-CS"/>
</dbReference>
<dbReference type="InterPro" id="IPR003599">
    <property type="entry name" value="Ig_sub"/>
</dbReference>
<dbReference type="InterPro" id="IPR036880">
    <property type="entry name" value="Kunitz_BPTI_sf"/>
</dbReference>
<keyword evidence="4" id="KW-0732">Signal</keyword>
<dbReference type="SMART" id="SM00131">
    <property type="entry name" value="KU"/>
    <property type="match status" value="2"/>
</dbReference>
<dbReference type="PROSITE" id="PS50900">
    <property type="entry name" value="PLAC"/>
    <property type="match status" value="1"/>
</dbReference>
<evidence type="ECO:0000256" key="6">
    <source>
        <dbReference type="ARBA" id="ARBA00023157"/>
    </source>
</evidence>
<evidence type="ECO:0000313" key="9">
    <source>
        <dbReference type="Proteomes" id="UP000069272"/>
    </source>
</evidence>
<dbReference type="InterPro" id="IPR013783">
    <property type="entry name" value="Ig-like_fold"/>
</dbReference>
<dbReference type="Pfam" id="PF08686">
    <property type="entry name" value="PLAC"/>
    <property type="match status" value="1"/>
</dbReference>
<dbReference type="FunFam" id="2.60.40.10:FF:000032">
    <property type="entry name" value="palladin isoform X1"/>
    <property type="match status" value="1"/>
</dbReference>
<accession>A0A182FPU5</accession>
<dbReference type="FunFam" id="4.10.410.10:FF:000020">
    <property type="entry name" value="Collagen, type VI, alpha 3"/>
    <property type="match status" value="1"/>
</dbReference>
<keyword evidence="7" id="KW-0393">Immunoglobulin domain</keyword>
<protein>
    <submittedName>
        <fullName evidence="8">Uncharacterized protein</fullName>
    </submittedName>
</protein>
<dbReference type="VEuPathDB" id="VectorBase:AALB20_035630"/>
<dbReference type="Pfam" id="PF00014">
    <property type="entry name" value="Kunitz_BPTI"/>
    <property type="match status" value="2"/>
</dbReference>
<dbReference type="Pfam" id="PF13927">
    <property type="entry name" value="Ig_3"/>
    <property type="match status" value="1"/>
</dbReference>
<reference evidence="8" key="2">
    <citation type="submission" date="2022-08" db="UniProtKB">
        <authorList>
            <consortium name="EnsemblMetazoa"/>
        </authorList>
    </citation>
    <scope>IDENTIFICATION</scope>
    <source>
        <strain evidence="8">STECLA/ALBI9_A</strain>
    </source>
</reference>
<proteinExistence type="predicted"/>
<dbReference type="InterPro" id="IPR036179">
    <property type="entry name" value="Ig-like_dom_sf"/>
</dbReference>
<dbReference type="GO" id="GO:0048019">
    <property type="term" value="F:receptor antagonist activity"/>
    <property type="evidence" value="ECO:0007669"/>
    <property type="project" value="TreeGrafter"/>
</dbReference>
<comment type="subcellular location">
    <subcellularLocation>
        <location evidence="1">Secreted</location>
    </subcellularLocation>
</comment>
<organism evidence="8 9">
    <name type="scientific">Anopheles albimanus</name>
    <name type="common">New world malaria mosquito</name>
    <dbReference type="NCBI Taxonomy" id="7167"/>
    <lineage>
        <taxon>Eukaryota</taxon>
        <taxon>Metazoa</taxon>
        <taxon>Ecdysozoa</taxon>
        <taxon>Arthropoda</taxon>
        <taxon>Hexapoda</taxon>
        <taxon>Insecta</taxon>
        <taxon>Pterygota</taxon>
        <taxon>Neoptera</taxon>
        <taxon>Endopterygota</taxon>
        <taxon>Diptera</taxon>
        <taxon>Nematocera</taxon>
        <taxon>Culicoidea</taxon>
        <taxon>Culicidae</taxon>
        <taxon>Anophelinae</taxon>
        <taxon>Anopheles</taxon>
    </lineage>
</organism>
<dbReference type="Pfam" id="PF07679">
    <property type="entry name" value="I-set"/>
    <property type="match status" value="1"/>
</dbReference>
<evidence type="ECO:0000256" key="3">
    <source>
        <dbReference type="ARBA" id="ARBA00022690"/>
    </source>
</evidence>
<dbReference type="GO" id="GO:0004867">
    <property type="term" value="F:serine-type endopeptidase inhibitor activity"/>
    <property type="evidence" value="ECO:0007669"/>
    <property type="project" value="UniProtKB-KW"/>
</dbReference>
<dbReference type="InterPro" id="IPR010909">
    <property type="entry name" value="PLAC"/>
</dbReference>
<dbReference type="PROSITE" id="PS00280">
    <property type="entry name" value="BPTI_KUNITZ_1"/>
    <property type="match status" value="1"/>
</dbReference>
<dbReference type="Gene3D" id="4.10.410.10">
    <property type="entry name" value="Pancreatic trypsin inhibitor Kunitz domain"/>
    <property type="match status" value="2"/>
</dbReference>
<dbReference type="AlphaFoldDB" id="A0A182FPU5"/>
<keyword evidence="6" id="KW-1015">Disulfide bond</keyword>
<dbReference type="GO" id="GO:0050431">
    <property type="term" value="F:transforming growth factor beta binding"/>
    <property type="evidence" value="ECO:0007669"/>
    <property type="project" value="TreeGrafter"/>
</dbReference>
<dbReference type="PANTHER" id="PTHR45938">
    <property type="entry name" value="ACP24A4-RELATED"/>
    <property type="match status" value="1"/>
</dbReference>
<dbReference type="SMART" id="SM00409">
    <property type="entry name" value="IG"/>
    <property type="match status" value="2"/>
</dbReference>